<organism evidence="3 4">
    <name type="scientific">Candidatus Vogelbacteria bacterium RIFOXYD1_FULL_42_15</name>
    <dbReference type="NCBI Taxonomy" id="1802437"/>
    <lineage>
        <taxon>Bacteria</taxon>
        <taxon>Candidatus Vogeliibacteriota</taxon>
    </lineage>
</organism>
<dbReference type="AlphaFoldDB" id="A0A1G2QJN7"/>
<evidence type="ECO:0000259" key="2">
    <source>
        <dbReference type="Pfam" id="PF13231"/>
    </source>
</evidence>
<gene>
    <name evidence="3" type="ORF">A2607_01910</name>
</gene>
<dbReference type="Proteomes" id="UP000178481">
    <property type="component" value="Unassembled WGS sequence"/>
</dbReference>
<feature type="transmembrane region" description="Helical" evidence="1">
    <location>
        <begin position="318"/>
        <end position="334"/>
    </location>
</feature>
<dbReference type="InterPro" id="IPR038731">
    <property type="entry name" value="RgtA/B/C-like"/>
</dbReference>
<proteinExistence type="predicted"/>
<evidence type="ECO:0000313" key="4">
    <source>
        <dbReference type="Proteomes" id="UP000178481"/>
    </source>
</evidence>
<feature type="transmembrane region" description="Helical" evidence="1">
    <location>
        <begin position="131"/>
        <end position="161"/>
    </location>
</feature>
<dbReference type="EMBL" id="MHTI01000003">
    <property type="protein sequence ID" value="OHA60657.1"/>
    <property type="molecule type" value="Genomic_DNA"/>
</dbReference>
<evidence type="ECO:0000313" key="3">
    <source>
        <dbReference type="EMBL" id="OHA60657.1"/>
    </source>
</evidence>
<accession>A0A1G2QJN7</accession>
<feature type="transmembrane region" description="Helical" evidence="1">
    <location>
        <begin position="44"/>
        <end position="68"/>
    </location>
</feature>
<feature type="domain" description="Glycosyltransferase RgtA/B/C/D-like" evidence="2">
    <location>
        <begin position="32"/>
        <end position="188"/>
    </location>
</feature>
<feature type="transmembrane region" description="Helical" evidence="1">
    <location>
        <begin position="167"/>
        <end position="186"/>
    </location>
</feature>
<comment type="caution">
    <text evidence="3">The sequence shown here is derived from an EMBL/GenBank/DDBJ whole genome shotgun (WGS) entry which is preliminary data.</text>
</comment>
<keyword evidence="1" id="KW-0472">Membrane</keyword>
<name>A0A1G2QJN7_9BACT</name>
<keyword evidence="1" id="KW-1133">Transmembrane helix</keyword>
<feature type="transmembrane region" description="Helical" evidence="1">
    <location>
        <begin position="256"/>
        <end position="273"/>
    </location>
</feature>
<keyword evidence="1" id="KW-0812">Transmembrane</keyword>
<sequence>MDRVVNFGKFPPRFVPDLSFGFGYPLFNFVFPLPFYIGEIFHKLGLTLVDSIKAVFVSSVPLSMYFMYKFLKEHTKSILALAGAVLYVYTPYRATDIYVRGSIGEIVAFVFPPLAAYAISKIAKDKAKRWIGLLALSTAGLILSHNIMAYMFIPFLALIAIWQRKGIARSAYGFILGVLVSLYFWLPAITESRLMKYDTVFNFVDHFPTLKQLITPYFGYGASVPGPYDGMSFFLGAINIALVVFAVVFFKKLNKFSLWALGMIFISIFMMNYRSTFVWNTVPLLPYFQFPWRFLSLTAFATSILVIIFDKVKFGREVGLFIILAAIILNFGNFKPHDFLGRTDEYYINRYIPYPVASAEYLKTGEEYLRLPVSTQVRPDKVSPNPGLDASFTTDYTEETTFNYYKYYFPGWVAKLDGKEVAIKAGNPYGQITFTIPPGQHAVEIAFKETLFRKVLDIVSLGALLAVLYLLL</sequence>
<protein>
    <recommendedName>
        <fullName evidence="2">Glycosyltransferase RgtA/B/C/D-like domain-containing protein</fullName>
    </recommendedName>
</protein>
<reference evidence="3 4" key="1">
    <citation type="journal article" date="2016" name="Nat. Commun.">
        <title>Thousands of microbial genomes shed light on interconnected biogeochemical processes in an aquifer system.</title>
        <authorList>
            <person name="Anantharaman K."/>
            <person name="Brown C.T."/>
            <person name="Hug L.A."/>
            <person name="Sharon I."/>
            <person name="Castelle C.J."/>
            <person name="Probst A.J."/>
            <person name="Thomas B.C."/>
            <person name="Singh A."/>
            <person name="Wilkins M.J."/>
            <person name="Karaoz U."/>
            <person name="Brodie E.L."/>
            <person name="Williams K.H."/>
            <person name="Hubbard S.S."/>
            <person name="Banfield J.F."/>
        </authorList>
    </citation>
    <scope>NUCLEOTIDE SEQUENCE [LARGE SCALE GENOMIC DNA]</scope>
</reference>
<feature type="transmembrane region" description="Helical" evidence="1">
    <location>
        <begin position="98"/>
        <end position="119"/>
    </location>
</feature>
<feature type="transmembrane region" description="Helical" evidence="1">
    <location>
        <begin position="233"/>
        <end position="250"/>
    </location>
</feature>
<feature type="transmembrane region" description="Helical" evidence="1">
    <location>
        <begin position="294"/>
        <end position="312"/>
    </location>
</feature>
<dbReference type="Pfam" id="PF13231">
    <property type="entry name" value="PMT_2"/>
    <property type="match status" value="1"/>
</dbReference>
<feature type="transmembrane region" description="Helical" evidence="1">
    <location>
        <begin position="20"/>
        <end position="38"/>
    </location>
</feature>
<evidence type="ECO:0000256" key="1">
    <source>
        <dbReference type="SAM" id="Phobius"/>
    </source>
</evidence>